<dbReference type="GO" id="GO:0005886">
    <property type="term" value="C:plasma membrane"/>
    <property type="evidence" value="ECO:0007669"/>
    <property type="project" value="UniProtKB-SubCell"/>
</dbReference>
<gene>
    <name evidence="5 8" type="primary">nuoN</name>
    <name evidence="8" type="ORF">GNY06_07145</name>
</gene>
<feature type="transmembrane region" description="Helical" evidence="5">
    <location>
        <begin position="225"/>
        <end position="251"/>
    </location>
</feature>
<proteinExistence type="inferred from homology"/>
<keyword evidence="3 5" id="KW-1133">Transmembrane helix</keyword>
<dbReference type="HAMAP" id="MF_00445">
    <property type="entry name" value="NDH1_NuoN_1"/>
    <property type="match status" value="1"/>
</dbReference>
<comment type="similarity">
    <text evidence="5">Belongs to the complex I subunit 2 family.</text>
</comment>
<dbReference type="NCBIfam" id="TIGR01770">
    <property type="entry name" value="NDH_I_N"/>
    <property type="match status" value="1"/>
</dbReference>
<dbReference type="Proteomes" id="UP000553459">
    <property type="component" value="Unassembled WGS sequence"/>
</dbReference>
<dbReference type="EMBL" id="JAAABJ010000509">
    <property type="protein sequence ID" value="NAW51160.1"/>
    <property type="molecule type" value="Genomic_DNA"/>
</dbReference>
<dbReference type="RefSeq" id="WP_166519445.1">
    <property type="nucleotide sequence ID" value="NZ_JAAABJ010000509.1"/>
</dbReference>
<evidence type="ECO:0000256" key="3">
    <source>
        <dbReference type="ARBA" id="ARBA00022989"/>
    </source>
</evidence>
<feature type="transmembrane region" description="Helical" evidence="5">
    <location>
        <begin position="285"/>
        <end position="304"/>
    </location>
</feature>
<dbReference type="EC" id="7.1.1.-" evidence="5"/>
<evidence type="ECO:0000256" key="4">
    <source>
        <dbReference type="ARBA" id="ARBA00023136"/>
    </source>
</evidence>
<evidence type="ECO:0000256" key="6">
    <source>
        <dbReference type="RuleBase" id="RU000320"/>
    </source>
</evidence>
<dbReference type="GO" id="GO:0050136">
    <property type="term" value="F:NADH dehydrogenase (quinone) (non-electrogenic) activity"/>
    <property type="evidence" value="ECO:0007669"/>
    <property type="project" value="UniProtKB-UniRule"/>
</dbReference>
<feature type="transmembrane region" description="Helical" evidence="5">
    <location>
        <begin position="429"/>
        <end position="449"/>
    </location>
</feature>
<feature type="domain" description="NADH:quinone oxidoreductase/Mrp antiporter transmembrane" evidence="7">
    <location>
        <begin position="113"/>
        <end position="402"/>
    </location>
</feature>
<feature type="transmembrane region" description="Helical" evidence="5">
    <location>
        <begin position="64"/>
        <end position="82"/>
    </location>
</feature>
<keyword evidence="5" id="KW-0813">Transport</keyword>
<keyword evidence="2 5" id="KW-0812">Transmembrane</keyword>
<dbReference type="InterPro" id="IPR001750">
    <property type="entry name" value="ND/Mrp_TM"/>
</dbReference>
<feature type="transmembrane region" description="Helical" evidence="5">
    <location>
        <begin position="28"/>
        <end position="44"/>
    </location>
</feature>
<dbReference type="GO" id="GO:0048038">
    <property type="term" value="F:quinone binding"/>
    <property type="evidence" value="ECO:0007669"/>
    <property type="project" value="UniProtKB-KW"/>
</dbReference>
<evidence type="ECO:0000256" key="2">
    <source>
        <dbReference type="ARBA" id="ARBA00022692"/>
    </source>
</evidence>
<evidence type="ECO:0000256" key="1">
    <source>
        <dbReference type="ARBA" id="ARBA00004127"/>
    </source>
</evidence>
<feature type="transmembrane region" description="Helical" evidence="5">
    <location>
        <begin position="148"/>
        <end position="170"/>
    </location>
</feature>
<comment type="catalytic activity">
    <reaction evidence="5">
        <text>a quinone + NADH + 5 H(+)(in) = a quinol + NAD(+) + 4 H(+)(out)</text>
        <dbReference type="Rhea" id="RHEA:57888"/>
        <dbReference type="ChEBI" id="CHEBI:15378"/>
        <dbReference type="ChEBI" id="CHEBI:24646"/>
        <dbReference type="ChEBI" id="CHEBI:57540"/>
        <dbReference type="ChEBI" id="CHEBI:57945"/>
        <dbReference type="ChEBI" id="CHEBI:132124"/>
    </reaction>
</comment>
<keyword evidence="5" id="KW-0520">NAD</keyword>
<keyword evidence="5" id="KW-0874">Quinone</keyword>
<sequence>MTVFIIIFITAVCALFAGVFNQSKFSRYIGILGLLVALSVSYMPDGNFFLKYSNMYRYDDTAILLSQIAILITLFIFFLGGFALNNHRSHQSELYALMLLSLCGGIILFGFRNLVTLFLGIELLSIPLYVMAGTSKTDLRSIEASMKYFLTGAFATGFLLFGIAMIFGSTGSFDIQEILQYSLMFSNNPMFILGFILMLCAMAFKASLAPFHMWSPDVYQGAPTLITLFMATVVKIAAFGALFNLMVITFMGGYSNWINILGSFSIITLLLANCMGLVQTNMKRMLAYSSVSHAGYISLIFFGINEYSVEKMAFYLLSYSIATVGVFLSLLWVEKVKRDLSYNAFKGLAKAEPLLAIVASVSLLSMAGIPLTAGFMGKFSLFSQAMNNAALLVFIAILGSALSIVYYLRPIIAMFFFNECTFKTSEKVSLTYSILAVVIILFIIALGVYPDFFSAQFRTV</sequence>
<feature type="transmembrane region" description="Helical" evidence="5">
    <location>
        <begin position="354"/>
        <end position="377"/>
    </location>
</feature>
<evidence type="ECO:0000313" key="9">
    <source>
        <dbReference type="Proteomes" id="UP000553459"/>
    </source>
</evidence>
<name>A0A845PYK1_9FLAO</name>
<comment type="caution">
    <text evidence="8">The sequence shown here is derived from an EMBL/GenBank/DDBJ whole genome shotgun (WGS) entry which is preliminary data.</text>
</comment>
<comment type="subunit">
    <text evidence="5">NDH-1 is composed of 14 different subunits. Subunits NuoA, H, J, K, L, M, N constitute the membrane sector of the complex.</text>
</comment>
<keyword evidence="5" id="KW-1003">Cell membrane</keyword>
<organism evidence="8 9">
    <name type="scientific">Elizabethkingia argenteiflava</name>
    <dbReference type="NCBI Taxonomy" id="2681556"/>
    <lineage>
        <taxon>Bacteria</taxon>
        <taxon>Pseudomonadati</taxon>
        <taxon>Bacteroidota</taxon>
        <taxon>Flavobacteriia</taxon>
        <taxon>Flavobacteriales</taxon>
        <taxon>Weeksellaceae</taxon>
        <taxon>Elizabethkingia</taxon>
    </lineage>
</organism>
<dbReference type="PANTHER" id="PTHR22773">
    <property type="entry name" value="NADH DEHYDROGENASE"/>
    <property type="match status" value="1"/>
</dbReference>
<feature type="transmembrane region" description="Helical" evidence="5">
    <location>
        <begin position="94"/>
        <end position="111"/>
    </location>
</feature>
<feature type="transmembrane region" description="Helical" evidence="5">
    <location>
        <begin position="117"/>
        <end position="136"/>
    </location>
</feature>
<keyword evidence="9" id="KW-1185">Reference proteome</keyword>
<evidence type="ECO:0000313" key="8">
    <source>
        <dbReference type="EMBL" id="NAW51160.1"/>
    </source>
</evidence>
<dbReference type="AlphaFoldDB" id="A0A845PYK1"/>
<feature type="transmembrane region" description="Helical" evidence="5">
    <location>
        <begin position="190"/>
        <end position="213"/>
    </location>
</feature>
<accession>A0A845PYK1</accession>
<evidence type="ECO:0000259" key="7">
    <source>
        <dbReference type="Pfam" id="PF00361"/>
    </source>
</evidence>
<dbReference type="GO" id="GO:0008137">
    <property type="term" value="F:NADH dehydrogenase (ubiquinone) activity"/>
    <property type="evidence" value="ECO:0007669"/>
    <property type="project" value="InterPro"/>
</dbReference>
<dbReference type="GO" id="GO:0012505">
    <property type="term" value="C:endomembrane system"/>
    <property type="evidence" value="ECO:0007669"/>
    <property type="project" value="UniProtKB-SubCell"/>
</dbReference>
<dbReference type="GO" id="GO:0042773">
    <property type="term" value="P:ATP synthesis coupled electron transport"/>
    <property type="evidence" value="ECO:0007669"/>
    <property type="project" value="InterPro"/>
</dbReference>
<protein>
    <recommendedName>
        <fullName evidence="5">NADH-quinone oxidoreductase subunit N</fullName>
        <ecNumber evidence="5">7.1.1.-</ecNumber>
    </recommendedName>
    <alternativeName>
        <fullName evidence="5">NADH dehydrogenase I subunit N</fullName>
    </alternativeName>
    <alternativeName>
        <fullName evidence="5">NDH-1 subunit N</fullName>
    </alternativeName>
</protein>
<dbReference type="InterPro" id="IPR010096">
    <property type="entry name" value="NADH-Q_OxRdtase_suN/2"/>
</dbReference>
<keyword evidence="5" id="KW-1278">Translocase</keyword>
<keyword evidence="4 5" id="KW-0472">Membrane</keyword>
<feature type="transmembrane region" description="Helical" evidence="5">
    <location>
        <begin position="257"/>
        <end position="278"/>
    </location>
</feature>
<feature type="transmembrane region" description="Helical" evidence="5">
    <location>
        <begin position="6"/>
        <end position="21"/>
    </location>
</feature>
<dbReference type="Pfam" id="PF00361">
    <property type="entry name" value="Proton_antipo_M"/>
    <property type="match status" value="1"/>
</dbReference>
<feature type="transmembrane region" description="Helical" evidence="5">
    <location>
        <begin position="316"/>
        <end position="333"/>
    </location>
</feature>
<comment type="subcellular location">
    <subcellularLocation>
        <location evidence="5">Cell membrane</location>
        <topology evidence="5">Multi-pass membrane protein</topology>
    </subcellularLocation>
    <subcellularLocation>
        <location evidence="1">Endomembrane system</location>
        <topology evidence="1">Multi-pass membrane protein</topology>
    </subcellularLocation>
    <subcellularLocation>
        <location evidence="6">Membrane</location>
        <topology evidence="6">Multi-pass membrane protein</topology>
    </subcellularLocation>
</comment>
<evidence type="ECO:0000256" key="5">
    <source>
        <dbReference type="HAMAP-Rule" id="MF_00445"/>
    </source>
</evidence>
<comment type="function">
    <text evidence="5">NDH-1 shuttles electrons from NADH, via FMN and iron-sulfur (Fe-S) centers, to quinones in the respiratory chain. The immediate electron acceptor for the enzyme in this species is believed to be a menaquinone. Couples the redox reaction to proton translocation (for every two electrons transferred, four hydrogen ions are translocated across the cytoplasmic membrane), and thus conserves the redox energy in a proton gradient.</text>
</comment>
<feature type="transmembrane region" description="Helical" evidence="5">
    <location>
        <begin position="389"/>
        <end position="408"/>
    </location>
</feature>
<reference evidence="8 9" key="1">
    <citation type="submission" date="2019-11" db="EMBL/GenBank/DDBJ databases">
        <title>Characterization of Elizabethkingia argenteiflava sp. nov., isolated from inner surface of Soybean Pods.</title>
        <authorList>
            <person name="Mo S."/>
        </authorList>
    </citation>
    <scope>NUCLEOTIDE SEQUENCE [LARGE SCALE GENOMIC DNA]</scope>
    <source>
        <strain evidence="8 9">YB22</strain>
    </source>
</reference>